<organism evidence="3 4">
    <name type="scientific">Paractinoplanes durhamensis</name>
    <dbReference type="NCBI Taxonomy" id="113563"/>
    <lineage>
        <taxon>Bacteria</taxon>
        <taxon>Bacillati</taxon>
        <taxon>Actinomycetota</taxon>
        <taxon>Actinomycetes</taxon>
        <taxon>Micromonosporales</taxon>
        <taxon>Micromonosporaceae</taxon>
        <taxon>Paractinoplanes</taxon>
    </lineage>
</organism>
<dbReference type="SUPFAM" id="SSF48208">
    <property type="entry name" value="Six-hairpin glycosidases"/>
    <property type="match status" value="1"/>
</dbReference>
<evidence type="ECO:0000313" key="3">
    <source>
        <dbReference type="EMBL" id="GIE03189.1"/>
    </source>
</evidence>
<dbReference type="InterPro" id="IPR032790">
    <property type="entry name" value="GDE_C"/>
</dbReference>
<comment type="caution">
    <text evidence="3">The sequence shown here is derived from an EMBL/GenBank/DDBJ whole genome shotgun (WGS) entry which is preliminary data.</text>
</comment>
<dbReference type="PANTHER" id="PTHR10569">
    <property type="entry name" value="GLYCOGEN DEBRANCHING ENZYME"/>
    <property type="match status" value="1"/>
</dbReference>
<dbReference type="InterPro" id="IPR010401">
    <property type="entry name" value="AGL/Gdb1"/>
</dbReference>
<evidence type="ECO:0000313" key="4">
    <source>
        <dbReference type="Proteomes" id="UP000637628"/>
    </source>
</evidence>
<dbReference type="InterPro" id="IPR024742">
    <property type="entry name" value="Glycogen_debranch_N"/>
</dbReference>
<dbReference type="Proteomes" id="UP000637628">
    <property type="component" value="Unassembled WGS sequence"/>
</dbReference>
<dbReference type="Pfam" id="PF06202">
    <property type="entry name" value="GDE_C"/>
    <property type="match status" value="1"/>
</dbReference>
<gene>
    <name evidence="3" type="ORF">Adu01nite_45390</name>
</gene>
<dbReference type="EMBL" id="BOML01000036">
    <property type="protein sequence ID" value="GIE03189.1"/>
    <property type="molecule type" value="Genomic_DNA"/>
</dbReference>
<dbReference type="Pfam" id="PF12439">
    <property type="entry name" value="GDE_N"/>
    <property type="match status" value="1"/>
</dbReference>
<protein>
    <submittedName>
        <fullName evidence="3">Glycogen debranching protein</fullName>
    </submittedName>
</protein>
<feature type="domain" description="Glycogen debranching enzyme bacterial and archaeal type N-terminal" evidence="2">
    <location>
        <begin position="23"/>
        <end position="230"/>
    </location>
</feature>
<name>A0ABQ3Z078_9ACTN</name>
<dbReference type="InterPro" id="IPR012341">
    <property type="entry name" value="6hp_glycosidase-like_sf"/>
</dbReference>
<feature type="domain" description="Glycogen debranching enzyme C-terminal" evidence="1">
    <location>
        <begin position="282"/>
        <end position="633"/>
    </location>
</feature>
<proteinExistence type="predicted"/>
<sequence length="637" mass="67822">MATVRRLAFGPQVCGSITEGAAREWLVPDGRGGYAMGTVSGLRTRRYHGLLVVAGATPATRRMGLASLDPILTLPSGASVRLATHEWADGTITPRGHELLAGFELVDGLPRWRWRIGDVVLERELAMVHGRPAVAVVHRLLTGGPVGLSLEALVTWRDAHTERTADGPPPVVEPAGGGCVVEGAYRLRGPEFQAGGAWWRGVRHREEDGRGLHPIEDLWYAGSFHAELRQPGSTASVSAWADDLADPPPPATEVVLAARQRNRAVVAAANPADDAQATLALAADSFVVRTGSGVDVVAGYPWFGAWSRDTMLSYEGLFLTTNRADEGRDLLRSYAATLSEGMLANTADTGSVEYNTADGTLWFLHAVGRHVATTGDFDLAAELLPALLDVVDHHLKGTRYGIGADPVDGLLRQGVDGQALTWMDARVDGVPITPRRGKPVEINALWVNGLATVIKLAWQARTGAGPAVRAHPDALAGFARRFPAPNGRLYDVVDGPDGDDPTMRPNQLLAWSLPYAPLRPQPATLQAIGSALMTPLGLRSLAPGETAYRGAHHGGSAARDTAYHSGTVWPWLTGPFVEAWHRLGVAADQTISDADDHLGEYGLGSVSETADGDAPHSATGCPFQAWSVAETLRARRL</sequence>
<dbReference type="InterPro" id="IPR008928">
    <property type="entry name" value="6-hairpin_glycosidase_sf"/>
</dbReference>
<dbReference type="RefSeq" id="WP_203728908.1">
    <property type="nucleotide sequence ID" value="NZ_BAAATX010000010.1"/>
</dbReference>
<dbReference type="Gene3D" id="1.50.10.10">
    <property type="match status" value="1"/>
</dbReference>
<dbReference type="PANTHER" id="PTHR10569:SF2">
    <property type="entry name" value="GLYCOGEN DEBRANCHING ENZYME"/>
    <property type="match status" value="1"/>
</dbReference>
<evidence type="ECO:0000259" key="1">
    <source>
        <dbReference type="Pfam" id="PF06202"/>
    </source>
</evidence>
<accession>A0ABQ3Z078</accession>
<keyword evidence="4" id="KW-1185">Reference proteome</keyword>
<reference evidence="3 4" key="1">
    <citation type="submission" date="2021-01" db="EMBL/GenBank/DDBJ databases">
        <title>Whole genome shotgun sequence of Actinoplanes durhamensis NBRC 14914.</title>
        <authorList>
            <person name="Komaki H."/>
            <person name="Tamura T."/>
        </authorList>
    </citation>
    <scope>NUCLEOTIDE SEQUENCE [LARGE SCALE GENOMIC DNA]</scope>
    <source>
        <strain evidence="3 4">NBRC 14914</strain>
    </source>
</reference>
<evidence type="ECO:0000259" key="2">
    <source>
        <dbReference type="Pfam" id="PF12439"/>
    </source>
</evidence>